<dbReference type="Gene3D" id="1.20.1250.20">
    <property type="entry name" value="MFS general substrate transporter like domains"/>
    <property type="match status" value="1"/>
</dbReference>
<dbReference type="EMBL" id="BART01038248">
    <property type="protein sequence ID" value="GAH15508.1"/>
    <property type="molecule type" value="Genomic_DNA"/>
</dbReference>
<feature type="non-terminal residue" evidence="2">
    <location>
        <position position="135"/>
    </location>
</feature>
<proteinExistence type="predicted"/>
<protein>
    <recommendedName>
        <fullName evidence="3">Major facilitator superfamily (MFS) profile domain-containing protein</fullName>
    </recommendedName>
</protein>
<dbReference type="GO" id="GO:0022857">
    <property type="term" value="F:transmembrane transporter activity"/>
    <property type="evidence" value="ECO:0007669"/>
    <property type="project" value="InterPro"/>
</dbReference>
<feature type="transmembrane region" description="Helical" evidence="1">
    <location>
        <begin position="27"/>
        <end position="46"/>
    </location>
</feature>
<dbReference type="InterPro" id="IPR036259">
    <property type="entry name" value="MFS_trans_sf"/>
</dbReference>
<evidence type="ECO:0000256" key="1">
    <source>
        <dbReference type="SAM" id="Phobius"/>
    </source>
</evidence>
<dbReference type="SUPFAM" id="SSF103473">
    <property type="entry name" value="MFS general substrate transporter"/>
    <property type="match status" value="1"/>
</dbReference>
<comment type="caution">
    <text evidence="2">The sequence shown here is derived from an EMBL/GenBank/DDBJ whole genome shotgun (WGS) entry which is preliminary data.</text>
</comment>
<evidence type="ECO:0008006" key="3">
    <source>
        <dbReference type="Google" id="ProtNLM"/>
    </source>
</evidence>
<gene>
    <name evidence="2" type="ORF">S01H4_63544</name>
</gene>
<dbReference type="Pfam" id="PF07690">
    <property type="entry name" value="MFS_1"/>
    <property type="match status" value="1"/>
</dbReference>
<dbReference type="InterPro" id="IPR011701">
    <property type="entry name" value="MFS"/>
</dbReference>
<keyword evidence="1" id="KW-0472">Membrane</keyword>
<dbReference type="AlphaFoldDB" id="X1F408"/>
<evidence type="ECO:0000313" key="2">
    <source>
        <dbReference type="EMBL" id="GAH15508.1"/>
    </source>
</evidence>
<feature type="transmembrane region" description="Helical" evidence="1">
    <location>
        <begin position="58"/>
        <end position="78"/>
    </location>
</feature>
<keyword evidence="1" id="KW-1133">Transmembrane helix</keyword>
<name>X1F408_9ZZZZ</name>
<keyword evidence="1" id="KW-0812">Transmembrane</keyword>
<organism evidence="2">
    <name type="scientific">marine sediment metagenome</name>
    <dbReference type="NCBI Taxonomy" id="412755"/>
    <lineage>
        <taxon>unclassified sequences</taxon>
        <taxon>metagenomes</taxon>
        <taxon>ecological metagenomes</taxon>
    </lineage>
</organism>
<reference evidence="2" key="1">
    <citation type="journal article" date="2014" name="Front. Microbiol.">
        <title>High frequency of phylogenetically diverse reductive dehalogenase-homologous genes in deep subseafloor sedimentary metagenomes.</title>
        <authorList>
            <person name="Kawai M."/>
            <person name="Futagami T."/>
            <person name="Toyoda A."/>
            <person name="Takaki Y."/>
            <person name="Nishi S."/>
            <person name="Hori S."/>
            <person name="Arai W."/>
            <person name="Tsubouchi T."/>
            <person name="Morono Y."/>
            <person name="Uchiyama I."/>
            <person name="Ito T."/>
            <person name="Fujiyama A."/>
            <person name="Inagaki F."/>
            <person name="Takami H."/>
        </authorList>
    </citation>
    <scope>NUCLEOTIDE SEQUENCE</scope>
    <source>
        <strain evidence="2">Expedition CK06-06</strain>
    </source>
</reference>
<sequence length="135" mass="15012">MGFYRAQAVSIMPDFVKPVNRSKGNGIINLMGGLGVAIGYGLSYVVDAFSDINIGRQVTFIIVSIIMVLALAVLFWKIKEKDAYSYKSLLELEEKEGKKVKGEKKTPGLIESIKDILKEEDKSTLYILLAIFCFP</sequence>
<accession>X1F408</accession>